<dbReference type="InterPro" id="IPR036388">
    <property type="entry name" value="WH-like_DNA-bd_sf"/>
</dbReference>
<dbReference type="NCBIfam" id="TIGR00614">
    <property type="entry name" value="recQ_fam"/>
    <property type="match status" value="1"/>
</dbReference>
<evidence type="ECO:0000256" key="17">
    <source>
        <dbReference type="RuleBase" id="RU364117"/>
    </source>
</evidence>
<dbReference type="InterPro" id="IPR001650">
    <property type="entry name" value="Helicase_C-like"/>
</dbReference>
<dbReference type="InterPro" id="IPR011545">
    <property type="entry name" value="DEAD/DEAH_box_helicase_dom"/>
</dbReference>
<dbReference type="GO" id="GO:0005634">
    <property type="term" value="C:nucleus"/>
    <property type="evidence" value="ECO:0007669"/>
    <property type="project" value="UniProtKB-SubCell"/>
</dbReference>
<comment type="cofactor">
    <cofactor evidence="1">
        <name>Mn(2+)</name>
        <dbReference type="ChEBI" id="CHEBI:29035"/>
    </cofactor>
</comment>
<evidence type="ECO:0000256" key="5">
    <source>
        <dbReference type="ARBA" id="ARBA00005446"/>
    </source>
</evidence>
<accession>A0A336L3W0</accession>
<comment type="cofactor">
    <cofactor evidence="3">
        <name>Zn(2+)</name>
        <dbReference type="ChEBI" id="CHEBI:29105"/>
    </cofactor>
</comment>
<evidence type="ECO:0000256" key="14">
    <source>
        <dbReference type="ARBA" id="ARBA00023242"/>
    </source>
</evidence>
<keyword evidence="12" id="KW-0238">DNA-binding</keyword>
<dbReference type="InterPro" id="IPR004589">
    <property type="entry name" value="DNA_helicase_ATP-dep_RecQ"/>
</dbReference>
<dbReference type="PROSITE" id="PS51192">
    <property type="entry name" value="HELICASE_ATP_BIND_1"/>
    <property type="match status" value="1"/>
</dbReference>
<dbReference type="FunFam" id="3.40.50.300:FF:000596">
    <property type="entry name" value="ATP-dependent DNA helicase"/>
    <property type="match status" value="1"/>
</dbReference>
<dbReference type="Pfam" id="PF00270">
    <property type="entry name" value="DEAD"/>
    <property type="match status" value="1"/>
</dbReference>
<dbReference type="SUPFAM" id="SSF52540">
    <property type="entry name" value="P-loop containing nucleoside triphosphate hydrolases"/>
    <property type="match status" value="1"/>
</dbReference>
<evidence type="ECO:0000259" key="20">
    <source>
        <dbReference type="PROSITE" id="PS51192"/>
    </source>
</evidence>
<comment type="catalytic activity">
    <reaction evidence="15 17">
        <text>Couples ATP hydrolysis with the unwinding of duplex DNA by translocating in the 3'-5' direction.</text>
        <dbReference type="EC" id="5.6.2.4"/>
    </reaction>
</comment>
<evidence type="ECO:0000256" key="3">
    <source>
        <dbReference type="ARBA" id="ARBA00001947"/>
    </source>
</evidence>
<keyword evidence="18" id="KW-0175">Coiled coil</keyword>
<evidence type="ECO:0000313" key="23">
    <source>
        <dbReference type="EMBL" id="SSX28228.1"/>
    </source>
</evidence>
<dbReference type="Pfam" id="PF00271">
    <property type="entry name" value="Helicase_C"/>
    <property type="match status" value="1"/>
</dbReference>
<evidence type="ECO:0000256" key="15">
    <source>
        <dbReference type="ARBA" id="ARBA00034617"/>
    </source>
</evidence>
<evidence type="ECO:0000256" key="10">
    <source>
        <dbReference type="ARBA" id="ARBA00022833"/>
    </source>
</evidence>
<evidence type="ECO:0000256" key="8">
    <source>
        <dbReference type="ARBA" id="ARBA00022801"/>
    </source>
</evidence>
<sequence>MTDTDPQYERKLQKIDKELLEVEKELSRLQIRRRELLELKESLKNKQIHKKALELSSLNWEGEDYPWSKKVREVLKNVFKLKDFRPQQLRTINAILSNQDVLLLAPTGGGKSLCFQLPACVTNGITIVISPLLSLCEDQLWSLERLGIDARMLNSTTDKETSNVIHKLLSEKSTNCPLKLLYVTPERLAKSKRFMNVLQKAYTLKKLDRFAIDEVHCCSQWGHDFRPDYKFLGTLKTLFPDIPILGVTATATQKVIADVQKMLNIKHSLLFNAPFNRPNLYYHVMEKPAEKEKVVELLVKLLKNRYKGMSGIIYTFSIKDAEDLTSELLQRDVKVRPYHASLDSDKRTRIHSRWLSGEVQAVIGTVAFGMGIDKSNVRFVIHHTISKSMENFYQESGRAGRDGNHAECILLYRLPDIFKISTMMFSEYTGLKNAYAMVNYCINGAKCRRTLIAAHFSEVWESFSCGKMCDHCYYSDRPKGLKVDIQADCKAIRRIIRRADELKQNLTALKLVDAWYGKGPTTLRIEKIPSYDRFYAEQIIAFLIINDYLKEEFSFTPYATHSYIKCGPEIIPEDGIMFQCARIYKLPDDFKTETPKKSKVNVSRVETTSDLEDAVEDEVVFVSSTEKKKRKRVIQESSESSSEEEVISKSTHKKRISQSNGNQTVKLEDEIENKFSPKHYKSLPRVKSEEIIVLNDQGENVIELEDESN</sequence>
<comment type="subcellular location">
    <subcellularLocation>
        <location evidence="4 17">Nucleus</location>
    </subcellularLocation>
</comment>
<evidence type="ECO:0000313" key="22">
    <source>
        <dbReference type="EMBL" id="SSX08025.1"/>
    </source>
</evidence>
<dbReference type="GO" id="GO:0005737">
    <property type="term" value="C:cytoplasm"/>
    <property type="evidence" value="ECO:0007669"/>
    <property type="project" value="TreeGrafter"/>
</dbReference>
<keyword evidence="6" id="KW-0479">Metal-binding</keyword>
<organism evidence="22">
    <name type="scientific">Culicoides sonorensis</name>
    <name type="common">Biting midge</name>
    <dbReference type="NCBI Taxonomy" id="179676"/>
    <lineage>
        <taxon>Eukaryota</taxon>
        <taxon>Metazoa</taxon>
        <taxon>Ecdysozoa</taxon>
        <taxon>Arthropoda</taxon>
        <taxon>Hexapoda</taxon>
        <taxon>Insecta</taxon>
        <taxon>Pterygota</taxon>
        <taxon>Neoptera</taxon>
        <taxon>Endopterygota</taxon>
        <taxon>Diptera</taxon>
        <taxon>Nematocera</taxon>
        <taxon>Chironomoidea</taxon>
        <taxon>Ceratopogonidae</taxon>
        <taxon>Ceratopogoninae</taxon>
        <taxon>Culicoides</taxon>
        <taxon>Monoculicoides</taxon>
    </lineage>
</organism>
<comment type="catalytic activity">
    <reaction evidence="16">
        <text>ATP + H2O = ADP + phosphate + H(+)</text>
        <dbReference type="Rhea" id="RHEA:13065"/>
        <dbReference type="ChEBI" id="CHEBI:15377"/>
        <dbReference type="ChEBI" id="CHEBI:15378"/>
        <dbReference type="ChEBI" id="CHEBI:30616"/>
        <dbReference type="ChEBI" id="CHEBI:43474"/>
        <dbReference type="ChEBI" id="CHEBI:456216"/>
    </reaction>
    <physiologicalReaction direction="left-to-right" evidence="16">
        <dbReference type="Rhea" id="RHEA:13066"/>
    </physiologicalReaction>
</comment>
<evidence type="ECO:0000256" key="18">
    <source>
        <dbReference type="SAM" id="Coils"/>
    </source>
</evidence>
<dbReference type="GO" id="GO:0005524">
    <property type="term" value="F:ATP binding"/>
    <property type="evidence" value="ECO:0007669"/>
    <property type="project" value="UniProtKB-KW"/>
</dbReference>
<dbReference type="GO" id="GO:0043138">
    <property type="term" value="F:3'-5' DNA helicase activity"/>
    <property type="evidence" value="ECO:0007669"/>
    <property type="project" value="UniProtKB-EC"/>
</dbReference>
<dbReference type="EMBL" id="UFQS01000967">
    <property type="protein sequence ID" value="SSX08025.1"/>
    <property type="molecule type" value="Genomic_DNA"/>
</dbReference>
<reference evidence="23" key="2">
    <citation type="submission" date="2018-07" db="EMBL/GenBank/DDBJ databases">
        <authorList>
            <person name="Quirk P.G."/>
            <person name="Krulwich T.A."/>
        </authorList>
    </citation>
    <scope>NUCLEOTIDE SEQUENCE</scope>
</reference>
<comment type="similarity">
    <text evidence="5 17">Belongs to the helicase family. RecQ subfamily.</text>
</comment>
<dbReference type="Gene3D" id="1.10.10.10">
    <property type="entry name" value="Winged helix-like DNA-binding domain superfamily/Winged helix DNA-binding domain"/>
    <property type="match status" value="1"/>
</dbReference>
<dbReference type="GO" id="GO:0005694">
    <property type="term" value="C:chromosome"/>
    <property type="evidence" value="ECO:0007669"/>
    <property type="project" value="TreeGrafter"/>
</dbReference>
<evidence type="ECO:0000259" key="21">
    <source>
        <dbReference type="PROSITE" id="PS51194"/>
    </source>
</evidence>
<dbReference type="GO" id="GO:0003677">
    <property type="term" value="F:DNA binding"/>
    <property type="evidence" value="ECO:0007669"/>
    <property type="project" value="UniProtKB-KW"/>
</dbReference>
<dbReference type="PANTHER" id="PTHR13710:SF105">
    <property type="entry name" value="ATP-DEPENDENT DNA HELICASE Q1"/>
    <property type="match status" value="1"/>
</dbReference>
<dbReference type="VEuPathDB" id="VectorBase:CSON015366"/>
<dbReference type="FunFam" id="3.40.50.300:FF:000752">
    <property type="entry name" value="ATP-dependent DNA helicase"/>
    <property type="match status" value="1"/>
</dbReference>
<evidence type="ECO:0000256" key="19">
    <source>
        <dbReference type="SAM" id="MobiDB-lite"/>
    </source>
</evidence>
<dbReference type="GO" id="GO:0009378">
    <property type="term" value="F:four-way junction helicase activity"/>
    <property type="evidence" value="ECO:0007669"/>
    <property type="project" value="TreeGrafter"/>
</dbReference>
<dbReference type="EC" id="5.6.2.4" evidence="17"/>
<dbReference type="EMBL" id="UFQT01000967">
    <property type="protein sequence ID" value="SSX28228.1"/>
    <property type="molecule type" value="Genomic_DNA"/>
</dbReference>
<dbReference type="OMA" id="CYEIPAY"/>
<feature type="coiled-coil region" evidence="18">
    <location>
        <begin position="12"/>
        <end position="46"/>
    </location>
</feature>
<evidence type="ECO:0000256" key="1">
    <source>
        <dbReference type="ARBA" id="ARBA00001936"/>
    </source>
</evidence>
<dbReference type="Pfam" id="PF16124">
    <property type="entry name" value="RecQ_Zn_bind"/>
    <property type="match status" value="1"/>
</dbReference>
<name>A0A336L3W0_CULSO</name>
<evidence type="ECO:0000256" key="12">
    <source>
        <dbReference type="ARBA" id="ARBA00023125"/>
    </source>
</evidence>
<comment type="cofactor">
    <cofactor evidence="2">
        <name>Mg(2+)</name>
        <dbReference type="ChEBI" id="CHEBI:18420"/>
    </cofactor>
</comment>
<evidence type="ECO:0000256" key="6">
    <source>
        <dbReference type="ARBA" id="ARBA00022723"/>
    </source>
</evidence>
<reference evidence="22" key="1">
    <citation type="submission" date="2018-04" db="EMBL/GenBank/DDBJ databases">
        <authorList>
            <person name="Go L.Y."/>
            <person name="Mitchell J.A."/>
        </authorList>
    </citation>
    <scope>NUCLEOTIDE SEQUENCE</scope>
    <source>
        <tissue evidence="22">Whole organism</tissue>
    </source>
</reference>
<dbReference type="InterPro" id="IPR027417">
    <property type="entry name" value="P-loop_NTPase"/>
</dbReference>
<dbReference type="PANTHER" id="PTHR13710">
    <property type="entry name" value="DNA HELICASE RECQ FAMILY MEMBER"/>
    <property type="match status" value="1"/>
</dbReference>
<dbReference type="SMART" id="SM00490">
    <property type="entry name" value="HELICc"/>
    <property type="match status" value="1"/>
</dbReference>
<dbReference type="GO" id="GO:0000724">
    <property type="term" value="P:double-strand break repair via homologous recombination"/>
    <property type="evidence" value="ECO:0007669"/>
    <property type="project" value="TreeGrafter"/>
</dbReference>
<evidence type="ECO:0000256" key="4">
    <source>
        <dbReference type="ARBA" id="ARBA00004123"/>
    </source>
</evidence>
<protein>
    <recommendedName>
        <fullName evidence="17">ATP-dependent DNA helicase</fullName>
        <ecNumber evidence="17">5.6.2.4</ecNumber>
    </recommendedName>
</protein>
<keyword evidence="8 17" id="KW-0378">Hydrolase</keyword>
<evidence type="ECO:0000256" key="2">
    <source>
        <dbReference type="ARBA" id="ARBA00001946"/>
    </source>
</evidence>
<evidence type="ECO:0000256" key="16">
    <source>
        <dbReference type="ARBA" id="ARBA00048778"/>
    </source>
</evidence>
<dbReference type="CDD" id="cd18794">
    <property type="entry name" value="SF2_C_RecQ"/>
    <property type="match status" value="1"/>
</dbReference>
<evidence type="ECO:0000256" key="11">
    <source>
        <dbReference type="ARBA" id="ARBA00022840"/>
    </source>
</evidence>
<feature type="domain" description="Helicase ATP-binding" evidence="20">
    <location>
        <begin position="92"/>
        <end position="269"/>
    </location>
</feature>
<dbReference type="PROSITE" id="PS51194">
    <property type="entry name" value="HELICASE_CTER"/>
    <property type="match status" value="1"/>
</dbReference>
<proteinExistence type="inferred from homology"/>
<evidence type="ECO:0000256" key="13">
    <source>
        <dbReference type="ARBA" id="ARBA00023235"/>
    </source>
</evidence>
<dbReference type="AlphaFoldDB" id="A0A336L3W0"/>
<dbReference type="GO" id="GO:0016787">
    <property type="term" value="F:hydrolase activity"/>
    <property type="evidence" value="ECO:0007669"/>
    <property type="project" value="UniProtKB-KW"/>
</dbReference>
<dbReference type="InterPro" id="IPR014001">
    <property type="entry name" value="Helicase_ATP-bd"/>
</dbReference>
<keyword evidence="11 17" id="KW-0067">ATP-binding</keyword>
<dbReference type="Gene3D" id="3.40.50.300">
    <property type="entry name" value="P-loop containing nucleotide triphosphate hydrolases"/>
    <property type="match status" value="2"/>
</dbReference>
<evidence type="ECO:0000256" key="7">
    <source>
        <dbReference type="ARBA" id="ARBA00022741"/>
    </source>
</evidence>
<feature type="region of interest" description="Disordered" evidence="19">
    <location>
        <begin position="633"/>
        <end position="670"/>
    </location>
</feature>
<keyword evidence="10" id="KW-0862">Zinc</keyword>
<dbReference type="CDD" id="cd18015">
    <property type="entry name" value="DEXHc_RecQ1"/>
    <property type="match status" value="1"/>
</dbReference>
<evidence type="ECO:0000256" key="9">
    <source>
        <dbReference type="ARBA" id="ARBA00022806"/>
    </source>
</evidence>
<dbReference type="InterPro" id="IPR032284">
    <property type="entry name" value="RecQ_Zn-bd"/>
</dbReference>
<keyword evidence="9 17" id="KW-0347">Helicase</keyword>
<keyword evidence="13" id="KW-0413">Isomerase</keyword>
<dbReference type="SMART" id="SM00487">
    <property type="entry name" value="DEXDc"/>
    <property type="match status" value="1"/>
</dbReference>
<dbReference type="GO" id="GO:0046872">
    <property type="term" value="F:metal ion binding"/>
    <property type="evidence" value="ECO:0007669"/>
    <property type="project" value="UniProtKB-KW"/>
</dbReference>
<gene>
    <name evidence="22" type="primary">CSON015366</name>
</gene>
<keyword evidence="7 17" id="KW-0547">Nucleotide-binding</keyword>
<feature type="domain" description="Helicase C-terminal" evidence="21">
    <location>
        <begin position="293"/>
        <end position="446"/>
    </location>
</feature>
<keyword evidence="14 17" id="KW-0539">Nucleus</keyword>